<feature type="region of interest" description="Disordered" evidence="1">
    <location>
        <begin position="15"/>
        <end position="44"/>
    </location>
</feature>
<name>A0A6C0IXN4_9ZZZZ</name>
<accession>A0A6C0IXN4</accession>
<protein>
    <submittedName>
        <fullName evidence="2">Uncharacterized protein</fullName>
    </submittedName>
</protein>
<dbReference type="AlphaFoldDB" id="A0A6C0IXN4"/>
<proteinExistence type="predicted"/>
<feature type="compositionally biased region" description="Basic and acidic residues" evidence="1">
    <location>
        <begin position="30"/>
        <end position="44"/>
    </location>
</feature>
<organism evidence="2">
    <name type="scientific">viral metagenome</name>
    <dbReference type="NCBI Taxonomy" id="1070528"/>
    <lineage>
        <taxon>unclassified sequences</taxon>
        <taxon>metagenomes</taxon>
        <taxon>organismal metagenomes</taxon>
    </lineage>
</organism>
<dbReference type="EMBL" id="MN740273">
    <property type="protein sequence ID" value="QHT97195.1"/>
    <property type="molecule type" value="Genomic_DNA"/>
</dbReference>
<reference evidence="2" key="1">
    <citation type="journal article" date="2020" name="Nature">
        <title>Giant virus diversity and host interactions through global metagenomics.</title>
        <authorList>
            <person name="Schulz F."/>
            <person name="Roux S."/>
            <person name="Paez-Espino D."/>
            <person name="Jungbluth S."/>
            <person name="Walsh D.A."/>
            <person name="Denef V.J."/>
            <person name="McMahon K.D."/>
            <person name="Konstantinidis K.T."/>
            <person name="Eloe-Fadrosh E.A."/>
            <person name="Kyrpides N.C."/>
            <person name="Woyke T."/>
        </authorList>
    </citation>
    <scope>NUCLEOTIDE SEQUENCE</scope>
    <source>
        <strain evidence="2">GVMAG-M-3300025138-11</strain>
    </source>
</reference>
<evidence type="ECO:0000256" key="1">
    <source>
        <dbReference type="SAM" id="MobiDB-lite"/>
    </source>
</evidence>
<sequence>MKELLNLTKLFKKSKNRKKKLKNSNNIDNNSKDNNIKKSESQDKETECLLEKLELEKAMFLRSTRRTIEKTYYKDLLES</sequence>
<evidence type="ECO:0000313" key="2">
    <source>
        <dbReference type="EMBL" id="QHT97195.1"/>
    </source>
</evidence>